<organism evidence="2 3">
    <name type="scientific">Zasmidium cellare ATCC 36951</name>
    <dbReference type="NCBI Taxonomy" id="1080233"/>
    <lineage>
        <taxon>Eukaryota</taxon>
        <taxon>Fungi</taxon>
        <taxon>Dikarya</taxon>
        <taxon>Ascomycota</taxon>
        <taxon>Pezizomycotina</taxon>
        <taxon>Dothideomycetes</taxon>
        <taxon>Dothideomycetidae</taxon>
        <taxon>Mycosphaerellales</taxon>
        <taxon>Mycosphaerellaceae</taxon>
        <taxon>Zasmidium</taxon>
    </lineage>
</organism>
<keyword evidence="3" id="KW-1185">Reference proteome</keyword>
<proteinExistence type="predicted"/>
<dbReference type="AlphaFoldDB" id="A0A6A6CBM7"/>
<dbReference type="GeneID" id="54566710"/>
<sequence>MNFVLPQGAVSIVALAGKRHITNASLQTGVTISGPQLALSQRSGRYEPTVSTNRVHHEGSTTTFRQTPSAFRSYTTFHPHSLHRYIPCSCCAISAIERHSFKIYMGTLTAPMQPPQERSPVTPPNAYEHASHAVTLLERLHPQQNIRYSCHRRSRELQRSSNSEPGSSYRALFFSRARTFVKSSISTKPSLRPPSSSGQRTAHRRLKLELLSKYGGPRECRIPTVSHDVSKRSAAIVAPLLAPSTGPHRKQQQRRCYGNFLDAMQNIYNTTTTASKVSLHDLPNNDVHTRAPHPFKTTCQGLRLAIAHQQAADWRTTCSSTPLPRRLCIDAFAVWSCSNITHLHHKHKPTLCKKRFCSIHTRHFIRANLNECSGYLKSVEHEEAKKMMEQCLLAIDHWRQCETPAQMKSVLDGLNQFMRKAV</sequence>
<name>A0A6A6CBM7_ZASCE</name>
<evidence type="ECO:0000313" key="2">
    <source>
        <dbReference type="EMBL" id="KAF2164193.1"/>
    </source>
</evidence>
<gene>
    <name evidence="2" type="ORF">M409DRAFT_56889</name>
</gene>
<feature type="region of interest" description="Disordered" evidence="1">
    <location>
        <begin position="184"/>
        <end position="204"/>
    </location>
</feature>
<reference evidence="2" key="1">
    <citation type="journal article" date="2020" name="Stud. Mycol.">
        <title>101 Dothideomycetes genomes: a test case for predicting lifestyles and emergence of pathogens.</title>
        <authorList>
            <person name="Haridas S."/>
            <person name="Albert R."/>
            <person name="Binder M."/>
            <person name="Bloem J."/>
            <person name="Labutti K."/>
            <person name="Salamov A."/>
            <person name="Andreopoulos B."/>
            <person name="Baker S."/>
            <person name="Barry K."/>
            <person name="Bills G."/>
            <person name="Bluhm B."/>
            <person name="Cannon C."/>
            <person name="Castanera R."/>
            <person name="Culley D."/>
            <person name="Daum C."/>
            <person name="Ezra D."/>
            <person name="Gonzalez J."/>
            <person name="Henrissat B."/>
            <person name="Kuo A."/>
            <person name="Liang C."/>
            <person name="Lipzen A."/>
            <person name="Lutzoni F."/>
            <person name="Magnuson J."/>
            <person name="Mondo S."/>
            <person name="Nolan M."/>
            <person name="Ohm R."/>
            <person name="Pangilinan J."/>
            <person name="Park H.-J."/>
            <person name="Ramirez L."/>
            <person name="Alfaro M."/>
            <person name="Sun H."/>
            <person name="Tritt A."/>
            <person name="Yoshinaga Y."/>
            <person name="Zwiers L.-H."/>
            <person name="Turgeon B."/>
            <person name="Goodwin S."/>
            <person name="Spatafora J."/>
            <person name="Crous P."/>
            <person name="Grigoriev I."/>
        </authorList>
    </citation>
    <scope>NUCLEOTIDE SEQUENCE</scope>
    <source>
        <strain evidence="2">ATCC 36951</strain>
    </source>
</reference>
<dbReference type="EMBL" id="ML993605">
    <property type="protein sequence ID" value="KAF2164193.1"/>
    <property type="molecule type" value="Genomic_DNA"/>
</dbReference>
<protein>
    <submittedName>
        <fullName evidence="2">Uncharacterized protein</fullName>
    </submittedName>
</protein>
<dbReference type="Proteomes" id="UP000799537">
    <property type="component" value="Unassembled WGS sequence"/>
</dbReference>
<feature type="compositionally biased region" description="Polar residues" evidence="1">
    <location>
        <begin position="184"/>
        <end position="200"/>
    </location>
</feature>
<evidence type="ECO:0000313" key="3">
    <source>
        <dbReference type="Proteomes" id="UP000799537"/>
    </source>
</evidence>
<dbReference type="RefSeq" id="XP_033665082.1">
    <property type="nucleotide sequence ID" value="XM_033813438.1"/>
</dbReference>
<evidence type="ECO:0000256" key="1">
    <source>
        <dbReference type="SAM" id="MobiDB-lite"/>
    </source>
</evidence>
<accession>A0A6A6CBM7</accession>